<sequence length="555" mass="61869">MALTASQPNEVISVTDNTSDYGSDIDDETAFDILSQVESRKPSILASIEEVPLPAEHESLEQRIHLRLSRLQQSLDSVRESSSKIESIISTRQVREASVEVEYDEGNRGSFSPIRQDESQTTAQQPALNTQDVKNDTRSMLERFRTNPKKTLSVTDLITPAWCEQQYEYSLTKHGRVRATPAMKQGSKVHKKLEEQVHKVVPVETVSKEDGFGLRLWNTIEGLRSLRDEGLTRELEVWGVIDGEVVIGIIDEISTICPDEQMEATLLEALQNPPQKDGKARKKSEQLAPDQRTLKDFLTGSQSGSLLENNSAFLGTLQSSQPRTYYLKDIKTRQSRTLPAPGASSRPTHMQLMLYHRLLTALASNTVEADTIFIRYGLDPHAQFSDKFIAEIANLNMPPSQTNDPEGSQAEDPLTVLLAHNTLTSLWSLMISELQTTFFPSRTPAASGNISPLLTAEFRTGSARKNRGGEETEQAGALLGQRCFPFEAAVIDAYVTSEMAWWKGQRPTVGVEVEEAFKCRICEFSEVCTWRATKVEEGVERARLRREGLGGRSAV</sequence>
<evidence type="ECO:0000256" key="2">
    <source>
        <dbReference type="ARBA" id="ARBA00009797"/>
    </source>
</evidence>
<evidence type="ECO:0000256" key="1">
    <source>
        <dbReference type="ARBA" id="ARBA00001966"/>
    </source>
</evidence>
<comment type="subunit">
    <text evidence="3">Monomer.</text>
</comment>
<evidence type="ECO:0000256" key="6">
    <source>
        <dbReference type="ARBA" id="ARBA00022839"/>
    </source>
</evidence>
<name>A0AAJ0LWJ0_9PEZI</name>
<comment type="caution">
    <text evidence="8">The sequence shown here is derived from an EMBL/GenBank/DDBJ whole genome shotgun (WGS) entry which is preliminary data.</text>
</comment>
<dbReference type="AlphaFoldDB" id="A0AAJ0LWJ0"/>
<dbReference type="GO" id="GO:0036297">
    <property type="term" value="P:interstrand cross-link repair"/>
    <property type="evidence" value="ECO:0007669"/>
    <property type="project" value="TreeGrafter"/>
</dbReference>
<accession>A0AAJ0LWJ0</accession>
<gene>
    <name evidence="8" type="ORF">LTR09_001223</name>
</gene>
<dbReference type="Pfam" id="PF09810">
    <property type="entry name" value="Exo5"/>
    <property type="match status" value="1"/>
</dbReference>
<evidence type="ECO:0008006" key="10">
    <source>
        <dbReference type="Google" id="ProtNLM"/>
    </source>
</evidence>
<feature type="compositionally biased region" description="Polar residues" evidence="7">
    <location>
        <begin position="1"/>
        <end position="21"/>
    </location>
</feature>
<evidence type="ECO:0000256" key="5">
    <source>
        <dbReference type="ARBA" id="ARBA00022722"/>
    </source>
</evidence>
<dbReference type="GO" id="GO:0005634">
    <property type="term" value="C:nucleus"/>
    <property type="evidence" value="ECO:0007669"/>
    <property type="project" value="TreeGrafter"/>
</dbReference>
<dbReference type="PANTHER" id="PTHR14464">
    <property type="entry name" value="EXONUCLEASE V"/>
    <property type="match status" value="1"/>
</dbReference>
<proteinExistence type="inferred from homology"/>
<reference evidence="8" key="1">
    <citation type="submission" date="2023-04" db="EMBL/GenBank/DDBJ databases">
        <title>Black Yeasts Isolated from many extreme environments.</title>
        <authorList>
            <person name="Coleine C."/>
            <person name="Stajich J.E."/>
            <person name="Selbmann L."/>
        </authorList>
    </citation>
    <scope>NUCLEOTIDE SEQUENCE</scope>
    <source>
        <strain evidence="8">CCFEE 5312</strain>
    </source>
</reference>
<keyword evidence="4" id="KW-0411">Iron-sulfur</keyword>
<organism evidence="8 9">
    <name type="scientific">Extremus antarcticus</name>
    <dbReference type="NCBI Taxonomy" id="702011"/>
    <lineage>
        <taxon>Eukaryota</taxon>
        <taxon>Fungi</taxon>
        <taxon>Dikarya</taxon>
        <taxon>Ascomycota</taxon>
        <taxon>Pezizomycotina</taxon>
        <taxon>Dothideomycetes</taxon>
        <taxon>Dothideomycetidae</taxon>
        <taxon>Mycosphaerellales</taxon>
        <taxon>Extremaceae</taxon>
        <taxon>Extremus</taxon>
    </lineage>
</organism>
<keyword evidence="4" id="KW-0479">Metal-binding</keyword>
<comment type="cofactor">
    <cofactor evidence="1">
        <name>[4Fe-4S] cluster</name>
        <dbReference type="ChEBI" id="CHEBI:49883"/>
    </cofactor>
</comment>
<feature type="region of interest" description="Disordered" evidence="7">
    <location>
        <begin position="1"/>
        <end position="23"/>
    </location>
</feature>
<dbReference type="EMBL" id="JAWDJX010000002">
    <property type="protein sequence ID" value="KAK3058145.1"/>
    <property type="molecule type" value="Genomic_DNA"/>
</dbReference>
<dbReference type="GO" id="GO:0051539">
    <property type="term" value="F:4 iron, 4 sulfur cluster binding"/>
    <property type="evidence" value="ECO:0007669"/>
    <property type="project" value="UniProtKB-KW"/>
</dbReference>
<keyword evidence="4" id="KW-0408">Iron</keyword>
<keyword evidence="6" id="KW-0269">Exonuclease</keyword>
<protein>
    <recommendedName>
        <fullName evidence="10">Exonuclease V</fullName>
    </recommendedName>
</protein>
<evidence type="ECO:0000313" key="8">
    <source>
        <dbReference type="EMBL" id="KAK3058145.1"/>
    </source>
</evidence>
<dbReference type="GO" id="GO:0005739">
    <property type="term" value="C:mitochondrion"/>
    <property type="evidence" value="ECO:0007669"/>
    <property type="project" value="TreeGrafter"/>
</dbReference>
<evidence type="ECO:0000256" key="3">
    <source>
        <dbReference type="ARBA" id="ARBA00011245"/>
    </source>
</evidence>
<keyword evidence="4" id="KW-0004">4Fe-4S</keyword>
<feature type="region of interest" description="Disordered" evidence="7">
    <location>
        <begin position="102"/>
        <end position="127"/>
    </location>
</feature>
<keyword evidence="6" id="KW-0378">Hydrolase</keyword>
<dbReference type="Proteomes" id="UP001271007">
    <property type="component" value="Unassembled WGS sequence"/>
</dbReference>
<dbReference type="InterPro" id="IPR019190">
    <property type="entry name" value="EXOV"/>
</dbReference>
<evidence type="ECO:0000256" key="4">
    <source>
        <dbReference type="ARBA" id="ARBA00022485"/>
    </source>
</evidence>
<evidence type="ECO:0000256" key="7">
    <source>
        <dbReference type="SAM" id="MobiDB-lite"/>
    </source>
</evidence>
<evidence type="ECO:0000313" key="9">
    <source>
        <dbReference type="Proteomes" id="UP001271007"/>
    </source>
</evidence>
<dbReference type="GO" id="GO:0045145">
    <property type="term" value="F:single-stranded DNA 5'-3' DNA exonuclease activity"/>
    <property type="evidence" value="ECO:0007669"/>
    <property type="project" value="InterPro"/>
</dbReference>
<keyword evidence="5" id="KW-0540">Nuclease</keyword>
<dbReference type="PANTHER" id="PTHR14464:SF4">
    <property type="entry name" value="EXONUCLEASE V"/>
    <property type="match status" value="1"/>
</dbReference>
<keyword evidence="9" id="KW-1185">Reference proteome</keyword>
<comment type="similarity">
    <text evidence="2">Belongs to the EXO5 family.</text>
</comment>